<evidence type="ECO:0000256" key="3">
    <source>
        <dbReference type="ARBA" id="ARBA00023015"/>
    </source>
</evidence>
<proteinExistence type="predicted"/>
<keyword evidence="3" id="KW-0805">Transcription regulation</keyword>
<name>A0A1N7PVT6_9PROT</name>
<gene>
    <name evidence="7" type="ORF">SAMN05421779_10894</name>
</gene>
<evidence type="ECO:0000256" key="2">
    <source>
        <dbReference type="ARBA" id="ARBA00022490"/>
    </source>
</evidence>
<dbReference type="STRING" id="80876.SAMN05421779_10894"/>
<reference evidence="7 8" key="1">
    <citation type="submission" date="2017-01" db="EMBL/GenBank/DDBJ databases">
        <authorList>
            <person name="Mah S.A."/>
            <person name="Swanson W.J."/>
            <person name="Moy G.W."/>
            <person name="Vacquier V.D."/>
        </authorList>
    </citation>
    <scope>NUCLEOTIDE SEQUENCE [LARGE SCALE GENOMIC DNA]</scope>
    <source>
        <strain evidence="7 8">DSM 11589</strain>
    </source>
</reference>
<dbReference type="PANTHER" id="PTHR33164">
    <property type="entry name" value="TRANSCRIPTIONAL REGULATOR, MARR FAMILY"/>
    <property type="match status" value="1"/>
</dbReference>
<dbReference type="InterPro" id="IPR000835">
    <property type="entry name" value="HTH_MarR-typ"/>
</dbReference>
<evidence type="ECO:0000256" key="1">
    <source>
        <dbReference type="ARBA" id="ARBA00004496"/>
    </source>
</evidence>
<dbReference type="RefSeq" id="WP_076401825.1">
    <property type="nucleotide sequence ID" value="NZ_FTOA01000008.1"/>
</dbReference>
<organism evidence="7 8">
    <name type="scientific">Insolitispirillum peregrinum</name>
    <dbReference type="NCBI Taxonomy" id="80876"/>
    <lineage>
        <taxon>Bacteria</taxon>
        <taxon>Pseudomonadati</taxon>
        <taxon>Pseudomonadota</taxon>
        <taxon>Alphaproteobacteria</taxon>
        <taxon>Rhodospirillales</taxon>
        <taxon>Novispirillaceae</taxon>
        <taxon>Insolitispirillum</taxon>
    </lineage>
</organism>
<dbReference type="AlphaFoldDB" id="A0A1N7PVT6"/>
<dbReference type="InterPro" id="IPR055166">
    <property type="entry name" value="Transc_reg_Sar_Rot_HTH"/>
</dbReference>
<evidence type="ECO:0000259" key="6">
    <source>
        <dbReference type="PROSITE" id="PS50995"/>
    </source>
</evidence>
<dbReference type="SUPFAM" id="SSF46785">
    <property type="entry name" value="Winged helix' DNA-binding domain"/>
    <property type="match status" value="1"/>
</dbReference>
<keyword evidence="5" id="KW-0804">Transcription</keyword>
<dbReference type="GO" id="GO:0003700">
    <property type="term" value="F:DNA-binding transcription factor activity"/>
    <property type="evidence" value="ECO:0007669"/>
    <property type="project" value="InterPro"/>
</dbReference>
<dbReference type="GO" id="GO:0003677">
    <property type="term" value="F:DNA binding"/>
    <property type="evidence" value="ECO:0007669"/>
    <property type="project" value="UniProtKB-KW"/>
</dbReference>
<keyword evidence="2" id="KW-0963">Cytoplasm</keyword>
<keyword evidence="8" id="KW-1185">Reference proteome</keyword>
<sequence>MTTTAPSSDPADPDHKLRLRTQLCFALYSTMLGVNKVYRTVLRDLDLTYPQYLVMLVLWERDGLNVSEICEQLYLETTTLTPLLKRLEARGLVNRQRLPEDERQVIVTLTAEGAALKTRAAIIPDCVAEAMKCSEDDLVDLREQLIRLRTNLIR</sequence>
<dbReference type="InterPro" id="IPR036388">
    <property type="entry name" value="WH-like_DNA-bd_sf"/>
</dbReference>
<protein>
    <submittedName>
        <fullName evidence="7">Transcriptional regulator, MarR family</fullName>
    </submittedName>
</protein>
<dbReference type="GO" id="GO:0006950">
    <property type="term" value="P:response to stress"/>
    <property type="evidence" value="ECO:0007669"/>
    <property type="project" value="TreeGrafter"/>
</dbReference>
<feature type="domain" description="HTH marR-type" evidence="6">
    <location>
        <begin position="20"/>
        <end position="150"/>
    </location>
</feature>
<dbReference type="Gene3D" id="1.10.10.10">
    <property type="entry name" value="Winged helix-like DNA-binding domain superfamily/Winged helix DNA-binding domain"/>
    <property type="match status" value="1"/>
</dbReference>
<dbReference type="PROSITE" id="PS50995">
    <property type="entry name" value="HTH_MARR_2"/>
    <property type="match status" value="1"/>
</dbReference>
<dbReference type="GO" id="GO:0005737">
    <property type="term" value="C:cytoplasm"/>
    <property type="evidence" value="ECO:0007669"/>
    <property type="project" value="UniProtKB-SubCell"/>
</dbReference>
<dbReference type="EMBL" id="FTOA01000008">
    <property type="protein sequence ID" value="SIT14672.1"/>
    <property type="molecule type" value="Genomic_DNA"/>
</dbReference>
<dbReference type="InterPro" id="IPR036390">
    <property type="entry name" value="WH_DNA-bd_sf"/>
</dbReference>
<keyword evidence="4" id="KW-0238">DNA-binding</keyword>
<comment type="subcellular location">
    <subcellularLocation>
        <location evidence="1">Cytoplasm</location>
    </subcellularLocation>
</comment>
<dbReference type="SMART" id="SM00347">
    <property type="entry name" value="HTH_MARR"/>
    <property type="match status" value="1"/>
</dbReference>
<evidence type="ECO:0000313" key="7">
    <source>
        <dbReference type="EMBL" id="SIT14672.1"/>
    </source>
</evidence>
<dbReference type="OrthoDB" id="9806864at2"/>
<dbReference type="PANTHER" id="PTHR33164:SF5">
    <property type="entry name" value="ORGANIC HYDROPEROXIDE RESISTANCE TRANSCRIPTIONAL REGULATOR"/>
    <property type="match status" value="1"/>
</dbReference>
<dbReference type="FunFam" id="1.10.10.10:FF:000163">
    <property type="entry name" value="MarR family transcriptional regulator"/>
    <property type="match status" value="1"/>
</dbReference>
<dbReference type="InterPro" id="IPR039422">
    <property type="entry name" value="MarR/SlyA-like"/>
</dbReference>
<evidence type="ECO:0000313" key="8">
    <source>
        <dbReference type="Proteomes" id="UP000185678"/>
    </source>
</evidence>
<evidence type="ECO:0000256" key="5">
    <source>
        <dbReference type="ARBA" id="ARBA00023163"/>
    </source>
</evidence>
<accession>A0A1N7PVT6</accession>
<dbReference type="PRINTS" id="PR00598">
    <property type="entry name" value="HTHMARR"/>
</dbReference>
<dbReference type="Pfam" id="PF22381">
    <property type="entry name" value="Staph_reg_Sar_Rot"/>
    <property type="match status" value="1"/>
</dbReference>
<evidence type="ECO:0000256" key="4">
    <source>
        <dbReference type="ARBA" id="ARBA00023125"/>
    </source>
</evidence>
<dbReference type="Proteomes" id="UP000185678">
    <property type="component" value="Unassembled WGS sequence"/>
</dbReference>